<accession>A0A8B7V526</accession>
<dbReference type="OrthoDB" id="26525at2759"/>
<dbReference type="GO" id="GO:0005509">
    <property type="term" value="F:calcium ion binding"/>
    <property type="evidence" value="ECO:0007669"/>
    <property type="project" value="InterPro"/>
</dbReference>
<dbReference type="InterPro" id="IPR018247">
    <property type="entry name" value="EF_Hand_1_Ca_BS"/>
</dbReference>
<dbReference type="AlphaFoldDB" id="A0A8B7V526"/>
<evidence type="ECO:0000256" key="2">
    <source>
        <dbReference type="ARBA" id="ARBA00022837"/>
    </source>
</evidence>
<feature type="compositionally biased region" description="Basic and acidic residues" evidence="3">
    <location>
        <begin position="16"/>
        <end position="25"/>
    </location>
</feature>
<keyword evidence="1" id="KW-0479">Metal-binding</keyword>
<dbReference type="PANTHER" id="PTHR47500:SF4">
    <property type="entry name" value="EF-HAND CALCIUM BINDING DOMAIN 15"/>
    <property type="match status" value="1"/>
</dbReference>
<protein>
    <submittedName>
        <fullName evidence="5">Spermatogenesis-associated protein 21-like</fullName>
    </submittedName>
</protein>
<feature type="domain" description="EF-hand" evidence="4">
    <location>
        <begin position="146"/>
        <end position="181"/>
    </location>
</feature>
<evidence type="ECO:0000256" key="3">
    <source>
        <dbReference type="SAM" id="MobiDB-lite"/>
    </source>
</evidence>
<feature type="compositionally biased region" description="Basic and acidic residues" evidence="3">
    <location>
        <begin position="301"/>
        <end position="315"/>
    </location>
</feature>
<dbReference type="PROSITE" id="PS50222">
    <property type="entry name" value="EF_HAND_2"/>
    <property type="match status" value="1"/>
</dbReference>
<evidence type="ECO:0000256" key="1">
    <source>
        <dbReference type="ARBA" id="ARBA00022723"/>
    </source>
</evidence>
<dbReference type="InterPro" id="IPR043520">
    <property type="entry name" value="SPT21"/>
</dbReference>
<dbReference type="InterPro" id="IPR011992">
    <property type="entry name" value="EF-hand-dom_pair"/>
</dbReference>
<dbReference type="KEGG" id="ccan:109691312"/>
<dbReference type="PROSITE" id="PS00018">
    <property type="entry name" value="EF_HAND_1"/>
    <property type="match status" value="1"/>
</dbReference>
<feature type="region of interest" description="Disordered" evidence="3">
    <location>
        <begin position="290"/>
        <end position="315"/>
    </location>
</feature>
<sequence>MLLDQFPAQGKSIFKTLEESEERPPQKPRRLLTWDARQEQGSSMKKGRLQLRSAQVTHREPAATTATKYEQTTRRAREFVDPNATQRAQFDPDARSQSLTEENLLPLTPRQLSAFQDIFKLFSCSPTGTVDMCSLKVVLHNVGIHLGPQEMCEALRLADLDGDGIVSFKDFLGVLTDNHRLAQCMGQVRSSRVCDPQGLQTLFLEVVFKLLRQGLVPSKSGQEVISYYSKKQRVLRLSPSWRGRARGQGRPVRSQPGLNYFCQAARISGLSSSELARSLHRLSRAGARSPYSQIPTLTGRTRPECRKRGRTRVSEVRLPKPYQPSRRKTQLNLRPLCQGVRRPSAGLVTQPLKQMRPAKLDPSLPTLVQKQPFSPSPACLQRSAMKSLYK</sequence>
<evidence type="ECO:0000259" key="4">
    <source>
        <dbReference type="PROSITE" id="PS50222"/>
    </source>
</evidence>
<evidence type="ECO:0000313" key="5">
    <source>
        <dbReference type="RefSeq" id="XP_020026823.1"/>
    </source>
</evidence>
<keyword evidence="2" id="KW-0106">Calcium</keyword>
<feature type="region of interest" description="Disordered" evidence="3">
    <location>
        <begin position="1"/>
        <end position="74"/>
    </location>
</feature>
<gene>
    <name evidence="5" type="primary">LOC109691312</name>
</gene>
<name>A0A8B7V526_CASCN</name>
<reference evidence="5" key="1">
    <citation type="submission" date="2025-08" db="UniProtKB">
        <authorList>
            <consortium name="RefSeq"/>
        </authorList>
    </citation>
    <scope>IDENTIFICATION</scope>
    <source>
        <tissue evidence="5">Leukocyte</tissue>
    </source>
</reference>
<dbReference type="SUPFAM" id="SSF47473">
    <property type="entry name" value="EF-hand"/>
    <property type="match status" value="1"/>
</dbReference>
<feature type="compositionally biased region" description="Polar residues" evidence="3">
    <location>
        <begin position="290"/>
        <end position="299"/>
    </location>
</feature>
<dbReference type="RefSeq" id="XP_020026823.1">
    <property type="nucleotide sequence ID" value="XM_020171234.1"/>
</dbReference>
<dbReference type="InterPro" id="IPR002048">
    <property type="entry name" value="EF_hand_dom"/>
</dbReference>
<feature type="region of interest" description="Disordered" evidence="3">
    <location>
        <begin position="367"/>
        <end position="390"/>
    </location>
</feature>
<dbReference type="PANTHER" id="PTHR47500">
    <property type="entry name" value="EF-HAND CALCIUM-BINDING DOMAIN-CONTAINING PROTEIN"/>
    <property type="match status" value="1"/>
</dbReference>
<dbReference type="Pfam" id="PF13833">
    <property type="entry name" value="EF-hand_8"/>
    <property type="match status" value="1"/>
</dbReference>
<proteinExistence type="predicted"/>
<organism evidence="5">
    <name type="scientific">Castor canadensis</name>
    <name type="common">American beaver</name>
    <dbReference type="NCBI Taxonomy" id="51338"/>
    <lineage>
        <taxon>Eukaryota</taxon>
        <taxon>Metazoa</taxon>
        <taxon>Chordata</taxon>
        <taxon>Craniata</taxon>
        <taxon>Vertebrata</taxon>
        <taxon>Euteleostomi</taxon>
        <taxon>Mammalia</taxon>
        <taxon>Eutheria</taxon>
        <taxon>Euarchontoglires</taxon>
        <taxon>Glires</taxon>
        <taxon>Rodentia</taxon>
        <taxon>Castorimorpha</taxon>
        <taxon>Castoridae</taxon>
        <taxon>Castor</taxon>
    </lineage>
</organism>
<dbReference type="Gene3D" id="1.10.238.10">
    <property type="entry name" value="EF-hand"/>
    <property type="match status" value="1"/>
</dbReference>